<evidence type="ECO:0000256" key="5">
    <source>
        <dbReference type="ARBA" id="ARBA00022723"/>
    </source>
</evidence>
<keyword evidence="4 9" id="KW-0540">Nuclease</keyword>
<dbReference type="PROSITE" id="PS01306">
    <property type="entry name" value="UPF0054"/>
    <property type="match status" value="1"/>
</dbReference>
<dbReference type="GO" id="GO:0004521">
    <property type="term" value="F:RNA endonuclease activity"/>
    <property type="evidence" value="ECO:0007669"/>
    <property type="project" value="UniProtKB-UniRule"/>
</dbReference>
<comment type="function">
    <text evidence="9">Single strand-specific metallo-endoribonuclease involved in late-stage 70S ribosome quality control and in maturation of the 3' terminus of the 16S rRNA.</text>
</comment>
<dbReference type="InterPro" id="IPR023091">
    <property type="entry name" value="MetalPrtase_cat_dom_sf_prd"/>
</dbReference>
<dbReference type="AlphaFoldDB" id="A0A379C369"/>
<dbReference type="EMBL" id="UGSZ01000001">
    <property type="protein sequence ID" value="SUB56782.1"/>
    <property type="molecule type" value="Genomic_DNA"/>
</dbReference>
<dbReference type="GO" id="GO:0008270">
    <property type="term" value="F:zinc ion binding"/>
    <property type="evidence" value="ECO:0007669"/>
    <property type="project" value="UniProtKB-UniRule"/>
</dbReference>
<dbReference type="EC" id="3.1.-.-" evidence="9"/>
<gene>
    <name evidence="9" type="primary">ybeY</name>
    <name evidence="10" type="ORF">NCTC13149_00584</name>
</gene>
<dbReference type="OrthoDB" id="9807740at2"/>
<organism evidence="10 11">
    <name type="scientific">Peptoniphilus lacrimalis</name>
    <dbReference type="NCBI Taxonomy" id="33031"/>
    <lineage>
        <taxon>Bacteria</taxon>
        <taxon>Bacillati</taxon>
        <taxon>Bacillota</taxon>
        <taxon>Tissierellia</taxon>
        <taxon>Tissierellales</taxon>
        <taxon>Peptoniphilaceae</taxon>
        <taxon>Peptoniphilus</taxon>
    </lineage>
</organism>
<sequence>MIDFENRQDVLPISDEDLDIIKMSVEASLELCNIDKEYYVSVSFVDDNEIKNLNKDYRNVDKVTDVLSFPMDEEYEDKIILGDIVINMARVLSQAKEFGHSNRRELSYLCVHSTLHLLGYDHIEEEDRIIMRAKEKEIMDKLKIYR</sequence>
<dbReference type="InterPro" id="IPR002036">
    <property type="entry name" value="YbeY"/>
</dbReference>
<dbReference type="Proteomes" id="UP000255517">
    <property type="component" value="Unassembled WGS sequence"/>
</dbReference>
<keyword evidence="8 9" id="KW-0862">Zinc</keyword>
<dbReference type="GO" id="GO:0005737">
    <property type="term" value="C:cytoplasm"/>
    <property type="evidence" value="ECO:0007669"/>
    <property type="project" value="UniProtKB-SubCell"/>
</dbReference>
<reference evidence="10 11" key="1">
    <citation type="submission" date="2018-06" db="EMBL/GenBank/DDBJ databases">
        <authorList>
            <consortium name="Pathogen Informatics"/>
            <person name="Doyle S."/>
        </authorList>
    </citation>
    <scope>NUCLEOTIDE SEQUENCE [LARGE SCALE GENOMIC DNA]</scope>
    <source>
        <strain evidence="10 11">NCTC13149</strain>
    </source>
</reference>
<keyword evidence="2 9" id="KW-0690">Ribosome biogenesis</keyword>
<dbReference type="GO" id="GO:0006364">
    <property type="term" value="P:rRNA processing"/>
    <property type="evidence" value="ECO:0007669"/>
    <property type="project" value="UniProtKB-UniRule"/>
</dbReference>
<evidence type="ECO:0000256" key="1">
    <source>
        <dbReference type="ARBA" id="ARBA00010875"/>
    </source>
</evidence>
<dbReference type="Pfam" id="PF02130">
    <property type="entry name" value="YbeY"/>
    <property type="match status" value="1"/>
</dbReference>
<keyword evidence="6 9" id="KW-0255">Endonuclease</keyword>
<evidence type="ECO:0000256" key="3">
    <source>
        <dbReference type="ARBA" id="ARBA00022552"/>
    </source>
</evidence>
<evidence type="ECO:0000256" key="8">
    <source>
        <dbReference type="ARBA" id="ARBA00022833"/>
    </source>
</evidence>
<dbReference type="HAMAP" id="MF_00009">
    <property type="entry name" value="Endoribonucl_YbeY"/>
    <property type="match status" value="1"/>
</dbReference>
<comment type="subcellular location">
    <subcellularLocation>
        <location evidence="9">Cytoplasm</location>
    </subcellularLocation>
</comment>
<evidence type="ECO:0000256" key="2">
    <source>
        <dbReference type="ARBA" id="ARBA00022517"/>
    </source>
</evidence>
<keyword evidence="7 9" id="KW-0378">Hydrolase</keyword>
<feature type="binding site" evidence="9">
    <location>
        <position position="116"/>
    </location>
    <ligand>
        <name>Zn(2+)</name>
        <dbReference type="ChEBI" id="CHEBI:29105"/>
        <note>catalytic</note>
    </ligand>
</feature>
<name>A0A379C369_9FIRM</name>
<evidence type="ECO:0000256" key="7">
    <source>
        <dbReference type="ARBA" id="ARBA00022801"/>
    </source>
</evidence>
<comment type="similarity">
    <text evidence="1 9">Belongs to the endoribonuclease YbeY family.</text>
</comment>
<dbReference type="RefSeq" id="WP_019034402.1">
    <property type="nucleotide sequence ID" value="NZ_UGSZ01000001.1"/>
</dbReference>
<dbReference type="PANTHER" id="PTHR46986">
    <property type="entry name" value="ENDORIBONUCLEASE YBEY, CHLOROPLASTIC"/>
    <property type="match status" value="1"/>
</dbReference>
<dbReference type="Gene3D" id="3.40.390.30">
    <property type="entry name" value="Metalloproteases ('zincins'), catalytic domain"/>
    <property type="match status" value="1"/>
</dbReference>
<dbReference type="STRING" id="1122949.GCA_000378725_00460"/>
<dbReference type="InterPro" id="IPR020549">
    <property type="entry name" value="YbeY_CS"/>
</dbReference>
<evidence type="ECO:0000313" key="11">
    <source>
        <dbReference type="Proteomes" id="UP000255517"/>
    </source>
</evidence>
<keyword evidence="9" id="KW-0963">Cytoplasm</keyword>
<dbReference type="NCBIfam" id="TIGR00043">
    <property type="entry name" value="rRNA maturation RNase YbeY"/>
    <property type="match status" value="1"/>
</dbReference>
<keyword evidence="3 9" id="KW-0698">rRNA processing</keyword>
<proteinExistence type="inferred from homology"/>
<protein>
    <recommendedName>
        <fullName evidence="9">Endoribonuclease YbeY</fullName>
        <ecNumber evidence="9">3.1.-.-</ecNumber>
    </recommendedName>
</protein>
<dbReference type="GO" id="GO:0004222">
    <property type="term" value="F:metalloendopeptidase activity"/>
    <property type="evidence" value="ECO:0007669"/>
    <property type="project" value="InterPro"/>
</dbReference>
<dbReference type="SUPFAM" id="SSF55486">
    <property type="entry name" value="Metalloproteases ('zincins'), catalytic domain"/>
    <property type="match status" value="1"/>
</dbReference>
<dbReference type="PANTHER" id="PTHR46986:SF1">
    <property type="entry name" value="ENDORIBONUCLEASE YBEY, CHLOROPLASTIC"/>
    <property type="match status" value="1"/>
</dbReference>
<feature type="binding site" evidence="9">
    <location>
        <position position="122"/>
    </location>
    <ligand>
        <name>Zn(2+)</name>
        <dbReference type="ChEBI" id="CHEBI:29105"/>
        <note>catalytic</note>
    </ligand>
</feature>
<evidence type="ECO:0000313" key="10">
    <source>
        <dbReference type="EMBL" id="SUB56782.1"/>
    </source>
</evidence>
<keyword evidence="5 9" id="KW-0479">Metal-binding</keyword>
<feature type="binding site" evidence="9">
    <location>
        <position position="112"/>
    </location>
    <ligand>
        <name>Zn(2+)</name>
        <dbReference type="ChEBI" id="CHEBI:29105"/>
        <note>catalytic</note>
    </ligand>
</feature>
<evidence type="ECO:0000256" key="4">
    <source>
        <dbReference type="ARBA" id="ARBA00022722"/>
    </source>
</evidence>
<accession>A0A379C369</accession>
<evidence type="ECO:0000256" key="9">
    <source>
        <dbReference type="HAMAP-Rule" id="MF_00009"/>
    </source>
</evidence>
<comment type="cofactor">
    <cofactor evidence="9">
        <name>Zn(2+)</name>
        <dbReference type="ChEBI" id="CHEBI:29105"/>
    </cofactor>
    <text evidence="9">Binds 1 zinc ion.</text>
</comment>
<evidence type="ECO:0000256" key="6">
    <source>
        <dbReference type="ARBA" id="ARBA00022759"/>
    </source>
</evidence>